<keyword evidence="5" id="KW-0862">Zinc</keyword>
<comment type="caution">
    <text evidence="8">The sequence shown here is derived from an EMBL/GenBank/DDBJ whole genome shotgun (WGS) entry which is preliminary data.</text>
</comment>
<comment type="subcellular location">
    <subcellularLocation>
        <location evidence="1">Nucleus</location>
    </subcellularLocation>
</comment>
<dbReference type="Pfam" id="PF08925">
    <property type="entry name" value="DUF1907"/>
    <property type="match status" value="1"/>
</dbReference>
<dbReference type="AlphaFoldDB" id="A0A8K0SUZ7"/>
<name>A0A8K0SUZ7_9HYPO</name>
<dbReference type="SUPFAM" id="SSF117856">
    <property type="entry name" value="AF0104/ALDC/Ptd012-like"/>
    <property type="match status" value="1"/>
</dbReference>
<dbReference type="GO" id="GO:0016788">
    <property type="term" value="F:hydrolase activity, acting on ester bonds"/>
    <property type="evidence" value="ECO:0007669"/>
    <property type="project" value="TreeGrafter"/>
</dbReference>
<dbReference type="GO" id="GO:0005634">
    <property type="term" value="C:nucleus"/>
    <property type="evidence" value="ECO:0007669"/>
    <property type="project" value="UniProtKB-SubCell"/>
</dbReference>
<accession>A0A8K0SUZ7</accession>
<keyword evidence="6" id="KW-0539">Nucleus</keyword>
<reference evidence="8" key="1">
    <citation type="journal article" date="2021" name="Nat. Commun.">
        <title>Genetic determinants of endophytism in the Arabidopsis root mycobiome.</title>
        <authorList>
            <person name="Mesny F."/>
            <person name="Miyauchi S."/>
            <person name="Thiergart T."/>
            <person name="Pickel B."/>
            <person name="Atanasova L."/>
            <person name="Karlsson M."/>
            <person name="Huettel B."/>
            <person name="Barry K.W."/>
            <person name="Haridas S."/>
            <person name="Chen C."/>
            <person name="Bauer D."/>
            <person name="Andreopoulos W."/>
            <person name="Pangilinan J."/>
            <person name="LaButti K."/>
            <person name="Riley R."/>
            <person name="Lipzen A."/>
            <person name="Clum A."/>
            <person name="Drula E."/>
            <person name="Henrissat B."/>
            <person name="Kohler A."/>
            <person name="Grigoriev I.V."/>
            <person name="Martin F.M."/>
            <person name="Hacquard S."/>
        </authorList>
    </citation>
    <scope>NUCLEOTIDE SEQUENCE</scope>
    <source>
        <strain evidence="8">MPI-CAGE-CH-0235</strain>
    </source>
</reference>
<dbReference type="EMBL" id="JAGPNK010000005">
    <property type="protein sequence ID" value="KAH7320657.1"/>
    <property type="molecule type" value="Genomic_DNA"/>
</dbReference>
<sequence>MDVQIFPLAPPDLDELAGVIRTRLAANFEHSTVSIVECPDLRKPPFHLATQGLSGHERIADIGGQPNLFPRPQLDTIWSMPRLAQAMDMSSARGSFIGAGAGPFHVVGQNCELAANLSWKDGFDNVDNQSYYLGIDKGDGHVIAQRSPSVDCALMMNLFGSAGEPGPVIRVAARKRKGTDRSFSECIRGALSSQYGEARTVSLGGVFLVKSGRARFHIMPDFPSQDQLPFRDRGQVEEWLTYHDFAAPVVCLCVMHSADPGGKMGLRIEHTHCFSPSGEASGGHYHYDLEDEEVEYEAYFNTAKFIYRIDQPAFAMGG</sequence>
<dbReference type="GO" id="GO:0008270">
    <property type="term" value="F:zinc ion binding"/>
    <property type="evidence" value="ECO:0007669"/>
    <property type="project" value="TreeGrafter"/>
</dbReference>
<keyword evidence="4" id="KW-0378">Hydrolase</keyword>
<evidence type="ECO:0000259" key="7">
    <source>
        <dbReference type="SMART" id="SM01168"/>
    </source>
</evidence>
<evidence type="ECO:0000313" key="8">
    <source>
        <dbReference type="EMBL" id="KAH7320657.1"/>
    </source>
</evidence>
<gene>
    <name evidence="8" type="ORF">B0I35DRAFT_427550</name>
</gene>
<evidence type="ECO:0000256" key="4">
    <source>
        <dbReference type="ARBA" id="ARBA00022801"/>
    </source>
</evidence>
<dbReference type="Proteomes" id="UP000813444">
    <property type="component" value="Unassembled WGS sequence"/>
</dbReference>
<organism evidence="8 9">
    <name type="scientific">Stachybotrys elegans</name>
    <dbReference type="NCBI Taxonomy" id="80388"/>
    <lineage>
        <taxon>Eukaryota</taxon>
        <taxon>Fungi</taxon>
        <taxon>Dikarya</taxon>
        <taxon>Ascomycota</taxon>
        <taxon>Pezizomycotina</taxon>
        <taxon>Sordariomycetes</taxon>
        <taxon>Hypocreomycetidae</taxon>
        <taxon>Hypocreales</taxon>
        <taxon>Stachybotryaceae</taxon>
        <taxon>Stachybotrys</taxon>
    </lineage>
</organism>
<dbReference type="InterPro" id="IPR015021">
    <property type="entry name" value="C11orf54_DUF1907"/>
</dbReference>
<evidence type="ECO:0000256" key="1">
    <source>
        <dbReference type="ARBA" id="ARBA00004123"/>
    </source>
</evidence>
<keyword evidence="9" id="KW-1185">Reference proteome</keyword>
<evidence type="ECO:0000256" key="5">
    <source>
        <dbReference type="ARBA" id="ARBA00022833"/>
    </source>
</evidence>
<dbReference type="PANTHER" id="PTHR13204">
    <property type="entry name" value="PTD012 PROTEIN"/>
    <property type="match status" value="1"/>
</dbReference>
<dbReference type="OrthoDB" id="5119241at2759"/>
<keyword evidence="3" id="KW-0479">Metal-binding</keyword>
<evidence type="ECO:0000313" key="9">
    <source>
        <dbReference type="Proteomes" id="UP000813444"/>
    </source>
</evidence>
<dbReference type="SMART" id="SM01168">
    <property type="entry name" value="DUF1907"/>
    <property type="match status" value="1"/>
</dbReference>
<protein>
    <recommendedName>
        <fullName evidence="7">DUF1907 domain-containing protein</fullName>
    </recommendedName>
</protein>
<dbReference type="PANTHER" id="PTHR13204:SF1">
    <property type="entry name" value="ESTER HYDROLASE C11ORF54"/>
    <property type="match status" value="1"/>
</dbReference>
<evidence type="ECO:0000256" key="3">
    <source>
        <dbReference type="ARBA" id="ARBA00022723"/>
    </source>
</evidence>
<evidence type="ECO:0000256" key="2">
    <source>
        <dbReference type="ARBA" id="ARBA00011245"/>
    </source>
</evidence>
<comment type="subunit">
    <text evidence="2">Monomer.</text>
</comment>
<proteinExistence type="predicted"/>
<evidence type="ECO:0000256" key="6">
    <source>
        <dbReference type="ARBA" id="ARBA00023242"/>
    </source>
</evidence>
<dbReference type="CDD" id="cd17298">
    <property type="entry name" value="DUF1907"/>
    <property type="match status" value="1"/>
</dbReference>
<feature type="domain" description="DUF1907" evidence="7">
    <location>
        <begin position="19"/>
        <end position="309"/>
    </location>
</feature>